<dbReference type="Proteomes" id="UP000250266">
    <property type="component" value="Unassembled WGS sequence"/>
</dbReference>
<feature type="domain" description="DUF6594" evidence="2">
    <location>
        <begin position="1"/>
        <end position="219"/>
    </location>
</feature>
<organism evidence="3 4">
    <name type="scientific">Lepidopterella palustris CBS 459.81</name>
    <dbReference type="NCBI Taxonomy" id="1314670"/>
    <lineage>
        <taxon>Eukaryota</taxon>
        <taxon>Fungi</taxon>
        <taxon>Dikarya</taxon>
        <taxon>Ascomycota</taxon>
        <taxon>Pezizomycotina</taxon>
        <taxon>Dothideomycetes</taxon>
        <taxon>Pleosporomycetidae</taxon>
        <taxon>Mytilinidiales</taxon>
        <taxon>Argynnaceae</taxon>
        <taxon>Lepidopterella</taxon>
    </lineage>
</organism>
<feature type="transmembrane region" description="Helical" evidence="1">
    <location>
        <begin position="159"/>
        <end position="182"/>
    </location>
</feature>
<evidence type="ECO:0000256" key="1">
    <source>
        <dbReference type="SAM" id="Phobius"/>
    </source>
</evidence>
<dbReference type="InterPro" id="IPR046529">
    <property type="entry name" value="DUF6594"/>
</dbReference>
<evidence type="ECO:0000259" key="2">
    <source>
        <dbReference type="Pfam" id="PF20237"/>
    </source>
</evidence>
<accession>A0A8E2E6P6</accession>
<dbReference type="PANTHER" id="PTHR34502">
    <property type="entry name" value="DUF6594 DOMAIN-CONTAINING PROTEIN-RELATED"/>
    <property type="match status" value="1"/>
</dbReference>
<dbReference type="AlphaFoldDB" id="A0A8E2E6P6"/>
<dbReference type="Pfam" id="PF20237">
    <property type="entry name" value="DUF6594"/>
    <property type="match status" value="1"/>
</dbReference>
<keyword evidence="1" id="KW-1133">Transmembrane helix</keyword>
<sequence>MRNLLYLQHELQALEIRLLEAECRDSRSGQGDESSYAKDFSYLKLSAETSEDALLRNRALAACGRDVYQIKQIQSFLARPDGCDLALSGVDSHIWGSIEDPDGYISDLIAIFPARREGPFARYFIERIVTRFFHLLHFRWKRPDPDGLHSYRTETLSGIASAIANAVASLLVYIAIVCLNVARSAADQLIHVCIFIAVFSFCLAAFDSEKFGVPIATFAGVLGTLITNNHDNTTVHHE</sequence>
<evidence type="ECO:0000313" key="3">
    <source>
        <dbReference type="EMBL" id="OCK78382.1"/>
    </source>
</evidence>
<protein>
    <recommendedName>
        <fullName evidence="2">DUF6594 domain-containing protein</fullName>
    </recommendedName>
</protein>
<proteinExistence type="predicted"/>
<keyword evidence="4" id="KW-1185">Reference proteome</keyword>
<keyword evidence="1" id="KW-0472">Membrane</keyword>
<feature type="transmembrane region" description="Helical" evidence="1">
    <location>
        <begin position="188"/>
        <end position="206"/>
    </location>
</feature>
<name>A0A8E2E6P6_9PEZI</name>
<gene>
    <name evidence="3" type="ORF">K432DRAFT_406528</name>
</gene>
<keyword evidence="1" id="KW-0812">Transmembrane</keyword>
<dbReference type="EMBL" id="KV745063">
    <property type="protein sequence ID" value="OCK78382.1"/>
    <property type="molecule type" value="Genomic_DNA"/>
</dbReference>
<dbReference type="OrthoDB" id="3795595at2759"/>
<evidence type="ECO:0000313" key="4">
    <source>
        <dbReference type="Proteomes" id="UP000250266"/>
    </source>
</evidence>
<dbReference type="PANTHER" id="PTHR34502:SF5">
    <property type="entry name" value="DUF6594 DOMAIN-CONTAINING PROTEIN"/>
    <property type="match status" value="1"/>
</dbReference>
<reference evidence="3 4" key="1">
    <citation type="journal article" date="2016" name="Nat. Commun.">
        <title>Ectomycorrhizal ecology is imprinted in the genome of the dominant symbiotic fungus Cenococcum geophilum.</title>
        <authorList>
            <consortium name="DOE Joint Genome Institute"/>
            <person name="Peter M."/>
            <person name="Kohler A."/>
            <person name="Ohm R.A."/>
            <person name="Kuo A."/>
            <person name="Krutzmann J."/>
            <person name="Morin E."/>
            <person name="Arend M."/>
            <person name="Barry K.W."/>
            <person name="Binder M."/>
            <person name="Choi C."/>
            <person name="Clum A."/>
            <person name="Copeland A."/>
            <person name="Grisel N."/>
            <person name="Haridas S."/>
            <person name="Kipfer T."/>
            <person name="LaButti K."/>
            <person name="Lindquist E."/>
            <person name="Lipzen A."/>
            <person name="Maire R."/>
            <person name="Meier B."/>
            <person name="Mihaltcheva S."/>
            <person name="Molinier V."/>
            <person name="Murat C."/>
            <person name="Poggeler S."/>
            <person name="Quandt C.A."/>
            <person name="Sperisen C."/>
            <person name="Tritt A."/>
            <person name="Tisserant E."/>
            <person name="Crous P.W."/>
            <person name="Henrissat B."/>
            <person name="Nehls U."/>
            <person name="Egli S."/>
            <person name="Spatafora J.W."/>
            <person name="Grigoriev I.V."/>
            <person name="Martin F.M."/>
        </authorList>
    </citation>
    <scope>NUCLEOTIDE SEQUENCE [LARGE SCALE GENOMIC DNA]</scope>
    <source>
        <strain evidence="3 4">CBS 459.81</strain>
    </source>
</reference>